<protein>
    <submittedName>
        <fullName evidence="1">Uncharacterized protein</fullName>
    </submittedName>
</protein>
<reference evidence="1" key="1">
    <citation type="submission" date="2021-01" db="EMBL/GenBank/DDBJ databases">
        <authorList>
            <person name="Corre E."/>
            <person name="Pelletier E."/>
            <person name="Niang G."/>
            <person name="Scheremetjew M."/>
            <person name="Finn R."/>
            <person name="Kale V."/>
            <person name="Holt S."/>
            <person name="Cochrane G."/>
            <person name="Meng A."/>
            <person name="Brown T."/>
            <person name="Cohen L."/>
        </authorList>
    </citation>
    <scope>NUCLEOTIDE SEQUENCE</scope>
    <source>
        <strain evidence="1">CCMP1381</strain>
    </source>
</reference>
<proteinExistence type="predicted"/>
<gene>
    <name evidence="1" type="ORF">DSPE1174_LOCUS1964</name>
</gene>
<evidence type="ECO:0000313" key="1">
    <source>
        <dbReference type="EMBL" id="CAD9373671.1"/>
    </source>
</evidence>
<dbReference type="AlphaFoldDB" id="A0A7S2F508"/>
<name>A0A7S2F508_9STRA</name>
<organism evidence="1">
    <name type="scientific">Octactis speculum</name>
    <dbReference type="NCBI Taxonomy" id="3111310"/>
    <lineage>
        <taxon>Eukaryota</taxon>
        <taxon>Sar</taxon>
        <taxon>Stramenopiles</taxon>
        <taxon>Ochrophyta</taxon>
        <taxon>Dictyochophyceae</taxon>
        <taxon>Dictyochales</taxon>
        <taxon>Dictyochaceae</taxon>
        <taxon>Octactis</taxon>
    </lineage>
</organism>
<sequence>MEEIGNVLKQEPATSPKVDALRCKCVREVRACLNITTFQRSGDEERSRNRQRYCKDDAARFACYGEGHCHTVTSTMAAFLAPWCETLGMDICYREDRSDRSSKRRTDGPTE</sequence>
<accession>A0A7S2F508</accession>
<dbReference type="EMBL" id="HBGS01003821">
    <property type="protein sequence ID" value="CAD9373671.1"/>
    <property type="molecule type" value="Transcribed_RNA"/>
</dbReference>